<proteinExistence type="predicted"/>
<dbReference type="EMBL" id="MPJW01000284">
    <property type="protein sequence ID" value="OLU36272.1"/>
    <property type="molecule type" value="Genomic_DNA"/>
</dbReference>
<reference evidence="1 2" key="1">
    <citation type="submission" date="2016-11" db="EMBL/GenBank/DDBJ databases">
        <title>Description of two novel members of the family Erysipelotrichaceae: Ileibacterium lipovorans gen. nov., sp. nov. and Dubosiella newyorkensis, gen. nov., sp. nov.</title>
        <authorList>
            <person name="Cox L.M."/>
            <person name="Sohn J."/>
            <person name="Tyrrell K.L."/>
            <person name="Citron D.M."/>
            <person name="Lawson P.A."/>
            <person name="Patel N.B."/>
            <person name="Iizumi T."/>
            <person name="Perez-Perez G.I."/>
            <person name="Goldstein E.J."/>
            <person name="Blaser M.J."/>
        </authorList>
    </citation>
    <scope>NUCLEOTIDE SEQUENCE [LARGE SCALE GENOMIC DNA]</scope>
    <source>
        <strain evidence="1 2">NYU-BL-A3</strain>
    </source>
</reference>
<name>A0A1U7NCJ2_9FIRM</name>
<protein>
    <submittedName>
        <fullName evidence="1">Uncharacterized protein</fullName>
    </submittedName>
</protein>
<keyword evidence="2" id="KW-1185">Reference proteome</keyword>
<sequence length="111" mass="12219">MVELASSLTYGRVSDLDFMRLEVSQILLANRAACQRSDKTSNTGKANFSVSHEGFAFNQGTIRAVCQTVQVRIEDLAILFRGFRMGQNNHLRNPSDYGLVPSFGLSSAIFG</sequence>
<accession>A0A1U7NCJ2</accession>
<dbReference type="Proteomes" id="UP000186341">
    <property type="component" value="Unassembled WGS sequence"/>
</dbReference>
<organism evidence="1 2">
    <name type="scientific">Ileibacterium valens</name>
    <dbReference type="NCBI Taxonomy" id="1862668"/>
    <lineage>
        <taxon>Bacteria</taxon>
        <taxon>Bacillati</taxon>
        <taxon>Bacillota</taxon>
        <taxon>Erysipelotrichia</taxon>
        <taxon>Erysipelotrichales</taxon>
        <taxon>Erysipelotrichaceae</taxon>
        <taxon>Ileibacterium</taxon>
    </lineage>
</organism>
<dbReference type="AlphaFoldDB" id="A0A1U7NCJ2"/>
<comment type="caution">
    <text evidence="1">The sequence shown here is derived from an EMBL/GenBank/DDBJ whole genome shotgun (WGS) entry which is preliminary data.</text>
</comment>
<evidence type="ECO:0000313" key="1">
    <source>
        <dbReference type="EMBL" id="OLU36272.1"/>
    </source>
</evidence>
<gene>
    <name evidence="1" type="ORF">BO222_12775</name>
</gene>
<evidence type="ECO:0000313" key="2">
    <source>
        <dbReference type="Proteomes" id="UP000186341"/>
    </source>
</evidence>